<proteinExistence type="predicted"/>
<name>A0A4Y7IMW8_PAPSO</name>
<dbReference type="Gramene" id="RZC48818">
    <property type="protein sequence ID" value="RZC48818"/>
    <property type="gene ID" value="C5167_017248"/>
</dbReference>
<dbReference type="PANTHER" id="PTHR33511">
    <property type="entry name" value="OS06G0632400 PROTEIN"/>
    <property type="match status" value="1"/>
</dbReference>
<reference evidence="1 2" key="1">
    <citation type="journal article" date="2018" name="Science">
        <title>The opium poppy genome and morphinan production.</title>
        <authorList>
            <person name="Guo L."/>
            <person name="Winzer T."/>
            <person name="Yang X."/>
            <person name="Li Y."/>
            <person name="Ning Z."/>
            <person name="He Z."/>
            <person name="Teodor R."/>
            <person name="Lu Y."/>
            <person name="Bowser T.A."/>
            <person name="Graham I.A."/>
            <person name="Ye K."/>
        </authorList>
    </citation>
    <scope>NUCLEOTIDE SEQUENCE [LARGE SCALE GENOMIC DNA]</scope>
    <source>
        <strain evidence="2">cv. HN1</strain>
        <tissue evidence="1">Leaves</tissue>
    </source>
</reference>
<evidence type="ECO:0000313" key="2">
    <source>
        <dbReference type="Proteomes" id="UP000316621"/>
    </source>
</evidence>
<dbReference type="OMA" id="IARFYEC"/>
<keyword evidence="2" id="KW-1185">Reference proteome</keyword>
<dbReference type="AlphaFoldDB" id="A0A4Y7IMW8"/>
<dbReference type="EMBL" id="CM010716">
    <property type="protein sequence ID" value="RZC48818.1"/>
    <property type="molecule type" value="Genomic_DNA"/>
</dbReference>
<sequence>MGNNKWQRKASSSMFSMFNMFKQTTSRRTSSCDYDMGWDDAVNVRRARASDDDRGRWVAEPDIDRKATAFIARFYESRVSDAEHNTVAPVYN</sequence>
<evidence type="ECO:0000313" key="1">
    <source>
        <dbReference type="EMBL" id="RZC48818.1"/>
    </source>
</evidence>
<gene>
    <name evidence="1" type="ORF">C5167_017248</name>
</gene>
<dbReference type="Proteomes" id="UP000316621">
    <property type="component" value="Chromosome 2"/>
</dbReference>
<accession>A0A4Y7IMW8</accession>
<organism evidence="1 2">
    <name type="scientific">Papaver somniferum</name>
    <name type="common">Opium poppy</name>
    <dbReference type="NCBI Taxonomy" id="3469"/>
    <lineage>
        <taxon>Eukaryota</taxon>
        <taxon>Viridiplantae</taxon>
        <taxon>Streptophyta</taxon>
        <taxon>Embryophyta</taxon>
        <taxon>Tracheophyta</taxon>
        <taxon>Spermatophyta</taxon>
        <taxon>Magnoliopsida</taxon>
        <taxon>Ranunculales</taxon>
        <taxon>Papaveraceae</taxon>
        <taxon>Papaveroideae</taxon>
        <taxon>Papaver</taxon>
    </lineage>
</organism>
<protein>
    <submittedName>
        <fullName evidence="1">Uncharacterized protein</fullName>
    </submittedName>
</protein>